<proteinExistence type="predicted"/>
<evidence type="ECO:0000313" key="3">
    <source>
        <dbReference type="EMBL" id="TMQ72284.1"/>
    </source>
</evidence>
<reference evidence="3 4" key="1">
    <citation type="journal article" date="2019" name="Nat. Microbiol.">
        <title>Mediterranean grassland soil C-N compound turnover is dependent on rainfall and depth, and is mediated by genomically divergent microorganisms.</title>
        <authorList>
            <person name="Diamond S."/>
            <person name="Andeer P.F."/>
            <person name="Li Z."/>
            <person name="Crits-Christoph A."/>
            <person name="Burstein D."/>
            <person name="Anantharaman K."/>
            <person name="Lane K.R."/>
            <person name="Thomas B.C."/>
            <person name="Pan C."/>
            <person name="Northen T.R."/>
            <person name="Banfield J.F."/>
        </authorList>
    </citation>
    <scope>NUCLEOTIDE SEQUENCE [LARGE SCALE GENOMIC DNA]</scope>
    <source>
        <strain evidence="3">WS_11</strain>
    </source>
</reference>
<evidence type="ECO:0000313" key="4">
    <source>
        <dbReference type="Proteomes" id="UP000319771"/>
    </source>
</evidence>
<keyword evidence="2" id="KW-0812">Transmembrane</keyword>
<gene>
    <name evidence="3" type="ORF">E6K81_07790</name>
</gene>
<dbReference type="Pfam" id="PF12669">
    <property type="entry name" value="FeoB_associated"/>
    <property type="match status" value="1"/>
</dbReference>
<keyword evidence="2" id="KW-0472">Membrane</keyword>
<keyword evidence="2" id="KW-1133">Transmembrane helix</keyword>
<dbReference type="Proteomes" id="UP000319771">
    <property type="component" value="Unassembled WGS sequence"/>
</dbReference>
<protein>
    <submittedName>
        <fullName evidence="3">FeoB-associated Cys-rich membrane protein</fullName>
    </submittedName>
</protein>
<feature type="region of interest" description="Disordered" evidence="1">
    <location>
        <begin position="50"/>
        <end position="72"/>
    </location>
</feature>
<comment type="caution">
    <text evidence="3">The sequence shown here is derived from an EMBL/GenBank/DDBJ whole genome shotgun (WGS) entry which is preliminary data.</text>
</comment>
<accession>A0A538U8R2</accession>
<dbReference type="AlphaFoldDB" id="A0A538U8R2"/>
<evidence type="ECO:0000256" key="1">
    <source>
        <dbReference type="SAM" id="MobiDB-lite"/>
    </source>
</evidence>
<sequence>MSGALLQNLGVAVIVLAAAGFLVRRQLKRRARPPGCDTCPNCAVQPPHPTAPTLIELGEPDPRGPDQRSFPV</sequence>
<evidence type="ECO:0000256" key="2">
    <source>
        <dbReference type="SAM" id="Phobius"/>
    </source>
</evidence>
<feature type="transmembrane region" description="Helical" evidence="2">
    <location>
        <begin position="6"/>
        <end position="23"/>
    </location>
</feature>
<name>A0A538U8R2_UNCEI</name>
<dbReference type="EMBL" id="VBPB01000113">
    <property type="protein sequence ID" value="TMQ72284.1"/>
    <property type="molecule type" value="Genomic_DNA"/>
</dbReference>
<organism evidence="3 4">
    <name type="scientific">Eiseniibacteriota bacterium</name>
    <dbReference type="NCBI Taxonomy" id="2212470"/>
    <lineage>
        <taxon>Bacteria</taxon>
        <taxon>Candidatus Eiseniibacteriota</taxon>
    </lineage>
</organism>